<dbReference type="CDD" id="cd10442">
    <property type="entry name" value="GIY-YIG_PLEs"/>
    <property type="match status" value="1"/>
</dbReference>
<feature type="active site" description="Proton donor/acceptor" evidence="2">
    <location>
        <position position="173"/>
    </location>
</feature>
<feature type="domain" description="SMP-30/Gluconolactonase/LRE-like region" evidence="4">
    <location>
        <begin position="20"/>
        <end position="228"/>
    </location>
</feature>
<dbReference type="InterPro" id="IPR013658">
    <property type="entry name" value="SGL"/>
</dbReference>
<dbReference type="Pfam" id="PF08450">
    <property type="entry name" value="SGL"/>
    <property type="match status" value="1"/>
</dbReference>
<evidence type="ECO:0000259" key="4">
    <source>
        <dbReference type="Pfam" id="PF08450"/>
    </source>
</evidence>
<keyword evidence="3" id="KW-0862">Zinc</keyword>
<reference evidence="5" key="1">
    <citation type="submission" date="2019-08" db="EMBL/GenBank/DDBJ databases">
        <title>The improved chromosome-level genome for the pearl oyster Pinctada fucata martensii using PacBio sequencing and Hi-C.</title>
        <authorList>
            <person name="Zheng Z."/>
        </authorList>
    </citation>
    <scope>NUCLEOTIDE SEQUENCE</scope>
    <source>
        <strain evidence="5">ZZ-2019</strain>
        <tissue evidence="5">Adductor muscle</tissue>
    </source>
</reference>
<dbReference type="Gene3D" id="2.120.10.30">
    <property type="entry name" value="TolB, C-terminal domain"/>
    <property type="match status" value="1"/>
</dbReference>
<dbReference type="PANTHER" id="PTHR10907">
    <property type="entry name" value="REGUCALCIN"/>
    <property type="match status" value="1"/>
</dbReference>
<gene>
    <name evidence="5" type="ORF">FSP39_012590</name>
</gene>
<feature type="binding site" evidence="3">
    <location>
        <position position="67"/>
    </location>
    <ligand>
        <name>substrate</name>
    </ligand>
</feature>
<dbReference type="GO" id="GO:0019853">
    <property type="term" value="P:L-ascorbic acid biosynthetic process"/>
    <property type="evidence" value="ECO:0007669"/>
    <property type="project" value="TreeGrafter"/>
</dbReference>
<dbReference type="InterPro" id="IPR005511">
    <property type="entry name" value="SMP-30"/>
</dbReference>
<dbReference type="Proteomes" id="UP001186944">
    <property type="component" value="Unassembled WGS sequence"/>
</dbReference>
<comment type="cofactor">
    <cofactor evidence="3">
        <name>Zn(2+)</name>
        <dbReference type="ChEBI" id="CHEBI:29105"/>
    </cofactor>
    <text evidence="3">Binds 1 divalent metal cation per subunit.</text>
</comment>
<keyword evidence="6" id="KW-1185">Reference proteome</keyword>
<organism evidence="5 6">
    <name type="scientific">Pinctada imbricata</name>
    <name type="common">Atlantic pearl-oyster</name>
    <name type="synonym">Pinctada martensii</name>
    <dbReference type="NCBI Taxonomy" id="66713"/>
    <lineage>
        <taxon>Eukaryota</taxon>
        <taxon>Metazoa</taxon>
        <taxon>Spiralia</taxon>
        <taxon>Lophotrochozoa</taxon>
        <taxon>Mollusca</taxon>
        <taxon>Bivalvia</taxon>
        <taxon>Autobranchia</taxon>
        <taxon>Pteriomorphia</taxon>
        <taxon>Pterioida</taxon>
        <taxon>Pterioidea</taxon>
        <taxon>Pteriidae</taxon>
        <taxon>Pinctada</taxon>
    </lineage>
</organism>
<keyword evidence="3" id="KW-0479">Metal-binding</keyword>
<accession>A0AA88XSR0</accession>
<evidence type="ECO:0000256" key="1">
    <source>
        <dbReference type="ARBA" id="ARBA00008853"/>
    </source>
</evidence>
<dbReference type="InterPro" id="IPR011042">
    <property type="entry name" value="6-blade_b-propeller_TolB-like"/>
</dbReference>
<sequence length="323" mass="36357">MICYSPREIAYAEGFYTAIGETVGFVVPARKGGLIAGLGLTLSHVDWETKKVTCLHKVNEAPTSQFNDGKCDPIGRFWSGTYGEMKDSNDLSTMEHIGHLYSMDVDGSLIDRLDKIGISNGLGWTEDNKTMFFIDSIPRKVYAFDFDINDGSIKSQRTVVQFTGTKDEMGVPDGMTVDTEGKIWIAAFGASKVFRFDPETGKQLLSITLPAKRVTSCCFGGKNHDELVCQKQYIGETEDGLNMRINNHRSSITTGKMNLPVAHHFNQDNHSWEDMEVVPIDHNVSWTMDQRVAKENFWQYTLKTIEPDGLNKRSDTLHMSRKY</sequence>
<dbReference type="PANTHER" id="PTHR10907:SF47">
    <property type="entry name" value="REGUCALCIN"/>
    <property type="match status" value="1"/>
</dbReference>
<comment type="similarity">
    <text evidence="1">Belongs to the SMP-30/CGR1 family.</text>
</comment>
<dbReference type="GO" id="GO:0005509">
    <property type="term" value="F:calcium ion binding"/>
    <property type="evidence" value="ECO:0007669"/>
    <property type="project" value="TreeGrafter"/>
</dbReference>
<proteinExistence type="inferred from homology"/>
<feature type="binding site" evidence="3">
    <location>
        <position position="173"/>
    </location>
    <ligand>
        <name>a divalent metal cation</name>
        <dbReference type="ChEBI" id="CHEBI:60240"/>
    </ligand>
</feature>
<dbReference type="EMBL" id="VSWD01000011">
    <property type="protein sequence ID" value="KAK3087932.1"/>
    <property type="molecule type" value="Genomic_DNA"/>
</dbReference>
<comment type="caution">
    <text evidence="5">The sequence shown here is derived from an EMBL/GenBank/DDBJ whole genome shotgun (WGS) entry which is preliminary data.</text>
</comment>
<evidence type="ECO:0000256" key="2">
    <source>
        <dbReference type="PIRSR" id="PIRSR605511-1"/>
    </source>
</evidence>
<evidence type="ECO:0000313" key="6">
    <source>
        <dbReference type="Proteomes" id="UP001186944"/>
    </source>
</evidence>
<evidence type="ECO:0000256" key="3">
    <source>
        <dbReference type="PIRSR" id="PIRSR605511-2"/>
    </source>
</evidence>
<dbReference type="AlphaFoldDB" id="A0AA88XSR0"/>
<evidence type="ECO:0000313" key="5">
    <source>
        <dbReference type="EMBL" id="KAK3087932.1"/>
    </source>
</evidence>
<feature type="binding site" evidence="3">
    <location>
        <position position="120"/>
    </location>
    <ligand>
        <name>a divalent metal cation</name>
        <dbReference type="ChEBI" id="CHEBI:60240"/>
    </ligand>
</feature>
<dbReference type="GO" id="GO:0004341">
    <property type="term" value="F:gluconolactonase activity"/>
    <property type="evidence" value="ECO:0007669"/>
    <property type="project" value="TreeGrafter"/>
</dbReference>
<dbReference type="PRINTS" id="PR01790">
    <property type="entry name" value="SMP30FAMILY"/>
</dbReference>
<protein>
    <recommendedName>
        <fullName evidence="4">SMP-30/Gluconolactonase/LRE-like region domain-containing protein</fullName>
    </recommendedName>
</protein>
<name>A0AA88XSR0_PINIB</name>
<dbReference type="SUPFAM" id="SSF63829">
    <property type="entry name" value="Calcium-dependent phosphotriesterase"/>
    <property type="match status" value="1"/>
</dbReference>